<dbReference type="Proteomes" id="UP000429958">
    <property type="component" value="Unassembled WGS sequence"/>
</dbReference>
<evidence type="ECO:0000259" key="1">
    <source>
        <dbReference type="Pfam" id="PF09359"/>
    </source>
</evidence>
<proteinExistence type="predicted"/>
<organism evidence="2 3">
    <name type="scientific">Clostridium porci</name>
    <dbReference type="NCBI Taxonomy" id="2605778"/>
    <lineage>
        <taxon>Bacteria</taxon>
        <taxon>Bacillati</taxon>
        <taxon>Bacillota</taxon>
        <taxon>Clostridia</taxon>
        <taxon>Eubacteriales</taxon>
        <taxon>Clostridiaceae</taxon>
        <taxon>Clostridium</taxon>
    </lineage>
</organism>
<reference evidence="2 3" key="1">
    <citation type="submission" date="2019-08" db="EMBL/GenBank/DDBJ databases">
        <title>In-depth cultivation of the pig gut microbiome towards novel bacterial diversity and tailored functional studies.</title>
        <authorList>
            <person name="Wylensek D."/>
            <person name="Hitch T.C.A."/>
            <person name="Clavel T."/>
        </authorList>
    </citation>
    <scope>NUCLEOTIDE SEQUENCE [LARGE SCALE GENOMIC DNA]</scope>
    <source>
        <strain evidence="2 3">WCA-389-WT-23D1</strain>
    </source>
</reference>
<name>A0A7X2NJL1_9CLOT</name>
<dbReference type="CDD" id="cd07750">
    <property type="entry name" value="PolyPPase_VTC_like"/>
    <property type="match status" value="1"/>
</dbReference>
<dbReference type="AlphaFoldDB" id="A0A7X2NJL1"/>
<dbReference type="Pfam" id="PF09359">
    <property type="entry name" value="VTC"/>
    <property type="match status" value="1"/>
</dbReference>
<dbReference type="RefSeq" id="WP_154471553.1">
    <property type="nucleotide sequence ID" value="NZ_VUMD01000004.1"/>
</dbReference>
<keyword evidence="3" id="KW-1185">Reference proteome</keyword>
<sequence length="223" mass="25887">MQFRHEVKHEISNHDMLILRQRLRAVMKPDRHAVNGQYEIRSLYFDNLDDKALREKLNGVNIREKYRIRLYNNDHSSIHLERKFKHGGLGYKDFANLTSEQAQAISRGDVSWMAESTDEVILGFYTRIKSEGLKAKVIVDYIREPFVLAPGNVRVTLDYNIRTGMSCTDFLNPDCVTVPITDSPCILEVKWDNYLPDVIRDVIQLDGRHSAAFSKYAACRMYD</sequence>
<protein>
    <submittedName>
        <fullName evidence="2">Polyphosphate polymerase domain-containing protein</fullName>
    </submittedName>
</protein>
<accession>A0A7X2NJL1</accession>
<comment type="caution">
    <text evidence="2">The sequence shown here is derived from an EMBL/GenBank/DDBJ whole genome shotgun (WGS) entry which is preliminary data.</text>
</comment>
<feature type="domain" description="VTC" evidence="1">
    <location>
        <begin position="3"/>
        <end position="219"/>
    </location>
</feature>
<dbReference type="GO" id="GO:0006799">
    <property type="term" value="P:polyphosphate biosynthetic process"/>
    <property type="evidence" value="ECO:0007669"/>
    <property type="project" value="UniProtKB-ARBA"/>
</dbReference>
<dbReference type="EMBL" id="VUMD01000004">
    <property type="protein sequence ID" value="MSS36074.1"/>
    <property type="molecule type" value="Genomic_DNA"/>
</dbReference>
<gene>
    <name evidence="2" type="ORF">FYJ39_05665</name>
</gene>
<dbReference type="InterPro" id="IPR042267">
    <property type="entry name" value="VTC_sf"/>
</dbReference>
<evidence type="ECO:0000313" key="2">
    <source>
        <dbReference type="EMBL" id="MSS36074.1"/>
    </source>
</evidence>
<evidence type="ECO:0000313" key="3">
    <source>
        <dbReference type="Proteomes" id="UP000429958"/>
    </source>
</evidence>
<dbReference type="InterPro" id="IPR018966">
    <property type="entry name" value="VTC_domain"/>
</dbReference>
<dbReference type="Gene3D" id="3.20.100.30">
    <property type="entry name" value="VTC, catalytic tunnel domain"/>
    <property type="match status" value="1"/>
</dbReference>